<evidence type="ECO:0000313" key="2">
    <source>
        <dbReference type="EMBL" id="AOT61904.1"/>
    </source>
</evidence>
<dbReference type="AlphaFoldDB" id="A0A1D8G8X5"/>
<feature type="compositionally biased region" description="Basic residues" evidence="1">
    <location>
        <begin position="35"/>
        <end position="54"/>
    </location>
</feature>
<feature type="region of interest" description="Disordered" evidence="1">
    <location>
        <begin position="1"/>
        <end position="54"/>
    </location>
</feature>
<feature type="region of interest" description="Disordered" evidence="1">
    <location>
        <begin position="317"/>
        <end position="359"/>
    </location>
</feature>
<accession>A0A1D8G8X5</accession>
<keyword evidence="3" id="KW-1185">Reference proteome</keyword>
<dbReference type="EMBL" id="CP017316">
    <property type="protein sequence ID" value="AOT61904.1"/>
    <property type="molecule type" value="Genomic_DNA"/>
</dbReference>
<dbReference type="Proteomes" id="UP000095349">
    <property type="component" value="Chromosome"/>
</dbReference>
<feature type="compositionally biased region" description="Basic and acidic residues" evidence="1">
    <location>
        <begin position="93"/>
        <end position="102"/>
    </location>
</feature>
<dbReference type="GeneID" id="33065365"/>
<reference evidence="2 3" key="1">
    <citation type="submission" date="2016-09" db="EMBL/GenBank/DDBJ databases">
        <title>Streptomyces rubrolavendulae MJM4426 Genome sequencing and assembly.</title>
        <authorList>
            <person name="Kim J.-G."/>
        </authorList>
    </citation>
    <scope>NUCLEOTIDE SEQUENCE [LARGE SCALE GENOMIC DNA]</scope>
    <source>
        <strain evidence="2 3">MJM4426</strain>
    </source>
</reference>
<dbReference type="OrthoDB" id="3419910at2"/>
<organism evidence="2 3">
    <name type="scientific">Streptomyces rubrolavendulae</name>
    <dbReference type="NCBI Taxonomy" id="285473"/>
    <lineage>
        <taxon>Bacteria</taxon>
        <taxon>Bacillati</taxon>
        <taxon>Actinomycetota</taxon>
        <taxon>Actinomycetes</taxon>
        <taxon>Kitasatosporales</taxon>
        <taxon>Streptomycetaceae</taxon>
        <taxon>Streptomyces</taxon>
    </lineage>
</organism>
<feature type="region of interest" description="Disordered" evidence="1">
    <location>
        <begin position="89"/>
        <end position="113"/>
    </location>
</feature>
<dbReference type="PATRIC" id="fig|285473.5.peg.5053"/>
<sequence>MSDEEWERFLQESVAGAAGAPEEPSANAREAAARERHRPPQGRRPRPPARARRGTGRYVAGLAVAAALLAAALFPRQLLDWAGAAWQGGTRPAAEEAPRDAPRTGPDLRPTVADPFRGSPAAGWAGGTAGITVPEARATGWMDAGQVGQALRRSRDFMAAAGLDPRVLRGERPEKAVALLNPHQKDVREYLRAALSPAAPTPKTDPLLLFSRFRPDQARLAGDVVRTRGQLTYREGKRGAVEVTADVTFVYPVTPAAADAGADAEVVRTIVRREVVLSWDDPAKVVTEPGTASLVSYALHVTNGGCSGPTGYFVPPFGTAGDGPADPADRIDPYDRGEPLDTGDGTSAADGGCATAVRS</sequence>
<feature type="compositionally biased region" description="Low complexity" evidence="1">
    <location>
        <begin position="342"/>
        <end position="359"/>
    </location>
</feature>
<dbReference type="RefSeq" id="WP_069978745.1">
    <property type="nucleotide sequence ID" value="NZ_CP017316.1"/>
</dbReference>
<proteinExistence type="predicted"/>
<evidence type="ECO:0000313" key="3">
    <source>
        <dbReference type="Proteomes" id="UP000095349"/>
    </source>
</evidence>
<evidence type="ECO:0000256" key="1">
    <source>
        <dbReference type="SAM" id="MobiDB-lite"/>
    </source>
</evidence>
<feature type="compositionally biased region" description="Low complexity" evidence="1">
    <location>
        <begin position="15"/>
        <end position="30"/>
    </location>
</feature>
<dbReference type="KEGG" id="srn:A4G23_04795"/>
<protein>
    <submittedName>
        <fullName evidence="2">Uncharacterized protein</fullName>
    </submittedName>
</protein>
<feature type="compositionally biased region" description="Basic and acidic residues" evidence="1">
    <location>
        <begin position="327"/>
        <end position="339"/>
    </location>
</feature>
<name>A0A1D8G8X5_9ACTN</name>
<dbReference type="STRING" id="285473.A4G23_04795"/>
<gene>
    <name evidence="2" type="ORF">A4G23_04795</name>
</gene>